<dbReference type="AlphaFoldDB" id="A0A9D4PM30"/>
<feature type="domain" description="Mutator-like transposase" evidence="1">
    <location>
        <begin position="26"/>
        <end position="123"/>
    </location>
</feature>
<comment type="caution">
    <text evidence="2">The sequence shown here is derived from an EMBL/GenBank/DDBJ whole genome shotgun (WGS) entry which is preliminary data.</text>
</comment>
<reference evidence="2" key="2">
    <citation type="submission" date="2021-09" db="EMBL/GenBank/DDBJ databases">
        <authorList>
            <person name="Jia N."/>
            <person name="Wang J."/>
            <person name="Shi W."/>
            <person name="Du L."/>
            <person name="Sun Y."/>
            <person name="Zhan W."/>
            <person name="Jiang J."/>
            <person name="Wang Q."/>
            <person name="Zhang B."/>
            <person name="Ji P."/>
            <person name="Sakyi L.B."/>
            <person name="Cui X."/>
            <person name="Yuan T."/>
            <person name="Jiang B."/>
            <person name="Yang W."/>
            <person name="Lam T.T.-Y."/>
            <person name="Chang Q."/>
            <person name="Ding S."/>
            <person name="Wang X."/>
            <person name="Zhu J."/>
            <person name="Ruan X."/>
            <person name="Zhao L."/>
            <person name="Wei J."/>
            <person name="Que T."/>
            <person name="Du C."/>
            <person name="Cheng J."/>
            <person name="Dai P."/>
            <person name="Han X."/>
            <person name="Huang E."/>
            <person name="Gao Y."/>
            <person name="Liu J."/>
            <person name="Shao H."/>
            <person name="Ye R."/>
            <person name="Li L."/>
            <person name="Wei W."/>
            <person name="Wang X."/>
            <person name="Wang C."/>
            <person name="Huo Q."/>
            <person name="Li W."/>
            <person name="Guo W."/>
            <person name="Chen H."/>
            <person name="Chen S."/>
            <person name="Zhou L."/>
            <person name="Zhou L."/>
            <person name="Ni X."/>
            <person name="Tian J."/>
            <person name="Zhou Y."/>
            <person name="Sheng Y."/>
            <person name="Liu T."/>
            <person name="Pan Y."/>
            <person name="Xia L."/>
            <person name="Li J."/>
            <person name="Zhao F."/>
            <person name="Cao W."/>
        </authorList>
    </citation>
    <scope>NUCLEOTIDE SEQUENCE</scope>
    <source>
        <strain evidence="2">Rsan-2018</strain>
        <tissue evidence="2">Larvae</tissue>
    </source>
</reference>
<accession>A0A9D4PM30</accession>
<reference evidence="2" key="1">
    <citation type="journal article" date="2020" name="Cell">
        <title>Large-Scale Comparative Analyses of Tick Genomes Elucidate Their Genetic Diversity and Vector Capacities.</title>
        <authorList>
            <consortium name="Tick Genome and Microbiome Consortium (TIGMIC)"/>
            <person name="Jia N."/>
            <person name="Wang J."/>
            <person name="Shi W."/>
            <person name="Du L."/>
            <person name="Sun Y."/>
            <person name="Zhan W."/>
            <person name="Jiang J.F."/>
            <person name="Wang Q."/>
            <person name="Zhang B."/>
            <person name="Ji P."/>
            <person name="Bell-Sakyi L."/>
            <person name="Cui X.M."/>
            <person name="Yuan T.T."/>
            <person name="Jiang B.G."/>
            <person name="Yang W.F."/>
            <person name="Lam T.T."/>
            <person name="Chang Q.C."/>
            <person name="Ding S.J."/>
            <person name="Wang X.J."/>
            <person name="Zhu J.G."/>
            <person name="Ruan X.D."/>
            <person name="Zhao L."/>
            <person name="Wei J.T."/>
            <person name="Ye R.Z."/>
            <person name="Que T.C."/>
            <person name="Du C.H."/>
            <person name="Zhou Y.H."/>
            <person name="Cheng J.X."/>
            <person name="Dai P.F."/>
            <person name="Guo W.B."/>
            <person name="Han X.H."/>
            <person name="Huang E.J."/>
            <person name="Li L.F."/>
            <person name="Wei W."/>
            <person name="Gao Y.C."/>
            <person name="Liu J.Z."/>
            <person name="Shao H.Z."/>
            <person name="Wang X."/>
            <person name="Wang C.C."/>
            <person name="Yang T.C."/>
            <person name="Huo Q.B."/>
            <person name="Li W."/>
            <person name="Chen H.Y."/>
            <person name="Chen S.E."/>
            <person name="Zhou L.G."/>
            <person name="Ni X.B."/>
            <person name="Tian J.H."/>
            <person name="Sheng Y."/>
            <person name="Liu T."/>
            <person name="Pan Y.S."/>
            <person name="Xia L.Y."/>
            <person name="Li J."/>
            <person name="Zhao F."/>
            <person name="Cao W.C."/>
        </authorList>
    </citation>
    <scope>NUCLEOTIDE SEQUENCE</scope>
    <source>
        <strain evidence="2">Rsan-2018</strain>
    </source>
</reference>
<sequence length="148" mass="16604">MVDACQAATTATQKASVEVVKTLYKDFLSPVGNVDVIFDGTWKTRGHKSNIGVGCIELYTSLALDHVALSKYCRGCQGAPDPSDGGYADWAVNHECLKNIDCNASRMEVEAALILFRRSLEKKWAALYDHPFRQWQPHVPRSDRRKYL</sequence>
<protein>
    <recommendedName>
        <fullName evidence="1">Mutator-like transposase domain-containing protein</fullName>
    </recommendedName>
</protein>
<dbReference type="InterPro" id="IPR049012">
    <property type="entry name" value="Mutator_transp_dom"/>
</dbReference>
<dbReference type="Proteomes" id="UP000821837">
    <property type="component" value="Chromosome 6"/>
</dbReference>
<dbReference type="EMBL" id="JABSTV010001252">
    <property type="protein sequence ID" value="KAH7946850.1"/>
    <property type="molecule type" value="Genomic_DNA"/>
</dbReference>
<keyword evidence="3" id="KW-1185">Reference proteome</keyword>
<dbReference type="Pfam" id="PF20700">
    <property type="entry name" value="Mutator"/>
    <property type="match status" value="1"/>
</dbReference>
<evidence type="ECO:0000259" key="1">
    <source>
        <dbReference type="Pfam" id="PF20700"/>
    </source>
</evidence>
<name>A0A9D4PM30_RHISA</name>
<evidence type="ECO:0000313" key="3">
    <source>
        <dbReference type="Proteomes" id="UP000821837"/>
    </source>
</evidence>
<proteinExistence type="predicted"/>
<evidence type="ECO:0000313" key="2">
    <source>
        <dbReference type="EMBL" id="KAH7946850.1"/>
    </source>
</evidence>
<gene>
    <name evidence="2" type="ORF">HPB52_005036</name>
</gene>
<organism evidence="2 3">
    <name type="scientific">Rhipicephalus sanguineus</name>
    <name type="common">Brown dog tick</name>
    <name type="synonym">Ixodes sanguineus</name>
    <dbReference type="NCBI Taxonomy" id="34632"/>
    <lineage>
        <taxon>Eukaryota</taxon>
        <taxon>Metazoa</taxon>
        <taxon>Ecdysozoa</taxon>
        <taxon>Arthropoda</taxon>
        <taxon>Chelicerata</taxon>
        <taxon>Arachnida</taxon>
        <taxon>Acari</taxon>
        <taxon>Parasitiformes</taxon>
        <taxon>Ixodida</taxon>
        <taxon>Ixodoidea</taxon>
        <taxon>Ixodidae</taxon>
        <taxon>Rhipicephalinae</taxon>
        <taxon>Rhipicephalus</taxon>
        <taxon>Rhipicephalus</taxon>
    </lineage>
</organism>